<feature type="compositionally biased region" description="Acidic residues" evidence="1">
    <location>
        <begin position="79"/>
        <end position="93"/>
    </location>
</feature>
<proteinExistence type="predicted"/>
<evidence type="ECO:0000256" key="1">
    <source>
        <dbReference type="SAM" id="MobiDB-lite"/>
    </source>
</evidence>
<gene>
    <name evidence="2" type="ORF">C494_17773</name>
</gene>
<organism evidence="2 3">
    <name type="scientific">Natronorubrum bangense JCM 10635</name>
    <dbReference type="NCBI Taxonomy" id="1227500"/>
    <lineage>
        <taxon>Archaea</taxon>
        <taxon>Methanobacteriati</taxon>
        <taxon>Methanobacteriota</taxon>
        <taxon>Stenosarchaea group</taxon>
        <taxon>Halobacteria</taxon>
        <taxon>Halobacteriales</taxon>
        <taxon>Natrialbaceae</taxon>
        <taxon>Natronorubrum</taxon>
    </lineage>
</organism>
<feature type="compositionally biased region" description="Acidic residues" evidence="1">
    <location>
        <begin position="116"/>
        <end position="140"/>
    </location>
</feature>
<feature type="compositionally biased region" description="Acidic residues" evidence="1">
    <location>
        <begin position="169"/>
        <end position="192"/>
    </location>
</feature>
<comment type="caution">
    <text evidence="2">The sequence shown here is derived from an EMBL/GenBank/DDBJ whole genome shotgun (WGS) entry which is preliminary data.</text>
</comment>
<reference evidence="2 3" key="1">
    <citation type="journal article" date="2014" name="PLoS Genet.">
        <title>Phylogenetically driven sequencing of extremely halophilic archaea reveals strategies for static and dynamic osmo-response.</title>
        <authorList>
            <person name="Becker E.A."/>
            <person name="Seitzer P.M."/>
            <person name="Tritt A."/>
            <person name="Larsen D."/>
            <person name="Krusor M."/>
            <person name="Yao A.I."/>
            <person name="Wu D."/>
            <person name="Madern D."/>
            <person name="Eisen J.A."/>
            <person name="Darling A.E."/>
            <person name="Facciotti M.T."/>
        </authorList>
    </citation>
    <scope>NUCLEOTIDE SEQUENCE [LARGE SCALE GENOMIC DNA]</scope>
    <source>
        <strain evidence="2 3">JCM 10635</strain>
    </source>
</reference>
<protein>
    <recommendedName>
        <fullName evidence="4">MYXO-CTERM domain-containing protein</fullName>
    </recommendedName>
</protein>
<evidence type="ECO:0008006" key="4">
    <source>
        <dbReference type="Google" id="ProtNLM"/>
    </source>
</evidence>
<accession>L9W3T7</accession>
<feature type="region of interest" description="Disordered" evidence="1">
    <location>
        <begin position="164"/>
        <end position="215"/>
    </location>
</feature>
<keyword evidence="3" id="KW-1185">Reference proteome</keyword>
<dbReference type="eggNOG" id="arCOG10748">
    <property type="taxonomic scope" value="Archaea"/>
</dbReference>
<dbReference type="EMBL" id="AOHY01000054">
    <property type="protein sequence ID" value="ELY43966.1"/>
    <property type="molecule type" value="Genomic_DNA"/>
</dbReference>
<evidence type="ECO:0000313" key="2">
    <source>
        <dbReference type="EMBL" id="ELY43966.1"/>
    </source>
</evidence>
<name>L9W3T7_9EURY</name>
<sequence>MWSDAIMPETEQQDKTLSEIVVKEAVEKGMDSPLRESILEAVEEADGSTPGGSPTLPLAGALFGVGAALGFLAGRQSSEIEDSSIQDIQEPEIIESVVESVSESDEEMSASAASEPESESESESASDDESETETETEADEGSSRLARVLLAVGVLGAIAILRHRLSSGEQDEWEPIEEFEPATSADMDDETAVDTTETGPGVDETEADVDETDEE</sequence>
<dbReference type="PATRIC" id="fig|1227500.6.peg.3582"/>
<dbReference type="AlphaFoldDB" id="L9W3T7"/>
<feature type="region of interest" description="Disordered" evidence="1">
    <location>
        <begin position="79"/>
        <end position="144"/>
    </location>
</feature>
<feature type="compositionally biased region" description="Acidic residues" evidence="1">
    <location>
        <begin position="203"/>
        <end position="215"/>
    </location>
</feature>
<dbReference type="Proteomes" id="UP000011690">
    <property type="component" value="Unassembled WGS sequence"/>
</dbReference>
<evidence type="ECO:0000313" key="3">
    <source>
        <dbReference type="Proteomes" id="UP000011690"/>
    </source>
</evidence>